<sequence>MKEKVLKSLREAIIRGYLTGGQQLRQDEIALQLGVSRVPVREALMQLEAAGLVTFYPYKGAVVSTLSPDEAKEIFEIRSILETEALRFAFPNLSDKVLDRAEQLIEEASLEKDPFNWSDQNWKFHSFLYQYANRPRLLAIINSLHESVDRYKRIYLKTLSFYSESIKTHKQLVSRLREKNIEEATALMKKHLKNAEFHIIQYLTRY</sequence>
<dbReference type="SUPFAM" id="SSF46785">
    <property type="entry name" value="Winged helix' DNA-binding domain"/>
    <property type="match status" value="1"/>
</dbReference>
<dbReference type="GO" id="GO:0003700">
    <property type="term" value="F:DNA-binding transcription factor activity"/>
    <property type="evidence" value="ECO:0007669"/>
    <property type="project" value="InterPro"/>
</dbReference>
<dbReference type="HOGENOM" id="CLU_017584_5_4_0"/>
<dbReference type="PANTHER" id="PTHR43537:SF41">
    <property type="entry name" value="TRANSCRIPTIONAL REGULATORY PROTEIN"/>
    <property type="match status" value="1"/>
</dbReference>
<dbReference type="AlphaFoldDB" id="D5EDG4"/>
<dbReference type="SMART" id="SM00895">
    <property type="entry name" value="FCD"/>
    <property type="match status" value="1"/>
</dbReference>
<evidence type="ECO:0000256" key="1">
    <source>
        <dbReference type="ARBA" id="ARBA00023015"/>
    </source>
</evidence>
<dbReference type="PROSITE" id="PS50949">
    <property type="entry name" value="HTH_GNTR"/>
    <property type="match status" value="1"/>
</dbReference>
<dbReference type="Pfam" id="PF07729">
    <property type="entry name" value="FCD"/>
    <property type="match status" value="1"/>
</dbReference>
<evidence type="ECO:0000256" key="3">
    <source>
        <dbReference type="ARBA" id="ARBA00023163"/>
    </source>
</evidence>
<feature type="domain" description="HTH gntR-type" evidence="4">
    <location>
        <begin position="1"/>
        <end position="66"/>
    </location>
</feature>
<evidence type="ECO:0000313" key="6">
    <source>
        <dbReference type="Proteomes" id="UP000002366"/>
    </source>
</evidence>
<name>D5EDG4_AMICL</name>
<dbReference type="InterPro" id="IPR008920">
    <property type="entry name" value="TF_FadR/GntR_C"/>
</dbReference>
<dbReference type="Gene3D" id="1.20.120.530">
    <property type="entry name" value="GntR ligand-binding domain-like"/>
    <property type="match status" value="1"/>
</dbReference>
<keyword evidence="2" id="KW-0238">DNA-binding</keyword>
<dbReference type="EMBL" id="CP001997">
    <property type="protein sequence ID" value="ADE56596.1"/>
    <property type="molecule type" value="Genomic_DNA"/>
</dbReference>
<dbReference type="eggNOG" id="COG1802">
    <property type="taxonomic scope" value="Bacteria"/>
</dbReference>
<dbReference type="KEGG" id="aco:Amico_0455"/>
<keyword evidence="3" id="KW-0804">Transcription</keyword>
<dbReference type="OrthoDB" id="154206at2"/>
<keyword evidence="6" id="KW-1185">Reference proteome</keyword>
<dbReference type="InterPro" id="IPR000524">
    <property type="entry name" value="Tscrpt_reg_HTH_GntR"/>
</dbReference>
<dbReference type="GO" id="GO:0003677">
    <property type="term" value="F:DNA binding"/>
    <property type="evidence" value="ECO:0007669"/>
    <property type="project" value="UniProtKB-KW"/>
</dbReference>
<dbReference type="Pfam" id="PF00392">
    <property type="entry name" value="GntR"/>
    <property type="match status" value="1"/>
</dbReference>
<evidence type="ECO:0000256" key="2">
    <source>
        <dbReference type="ARBA" id="ARBA00023125"/>
    </source>
</evidence>
<dbReference type="InterPro" id="IPR036390">
    <property type="entry name" value="WH_DNA-bd_sf"/>
</dbReference>
<gene>
    <name evidence="5" type="ordered locus">Amico_0455</name>
</gene>
<dbReference type="InterPro" id="IPR036388">
    <property type="entry name" value="WH-like_DNA-bd_sf"/>
</dbReference>
<dbReference type="InterPro" id="IPR011711">
    <property type="entry name" value="GntR_C"/>
</dbReference>
<dbReference type="Proteomes" id="UP000002366">
    <property type="component" value="Chromosome"/>
</dbReference>
<dbReference type="CDD" id="cd07377">
    <property type="entry name" value="WHTH_GntR"/>
    <property type="match status" value="1"/>
</dbReference>
<evidence type="ECO:0000313" key="5">
    <source>
        <dbReference type="EMBL" id="ADE56596.1"/>
    </source>
</evidence>
<dbReference type="PANTHER" id="PTHR43537">
    <property type="entry name" value="TRANSCRIPTIONAL REGULATOR, GNTR FAMILY"/>
    <property type="match status" value="1"/>
</dbReference>
<organism evidence="5 6">
    <name type="scientific">Aminobacterium colombiense (strain DSM 12261 / ALA-1)</name>
    <dbReference type="NCBI Taxonomy" id="572547"/>
    <lineage>
        <taxon>Bacteria</taxon>
        <taxon>Thermotogati</taxon>
        <taxon>Synergistota</taxon>
        <taxon>Synergistia</taxon>
        <taxon>Synergistales</taxon>
        <taxon>Aminobacteriaceae</taxon>
        <taxon>Aminobacterium</taxon>
    </lineage>
</organism>
<dbReference type="SUPFAM" id="SSF48008">
    <property type="entry name" value="GntR ligand-binding domain-like"/>
    <property type="match status" value="1"/>
</dbReference>
<proteinExistence type="predicted"/>
<protein>
    <submittedName>
        <fullName evidence="5">Transcriptional regulator, GntR family</fullName>
    </submittedName>
</protein>
<keyword evidence="1" id="KW-0805">Transcription regulation</keyword>
<evidence type="ECO:0000259" key="4">
    <source>
        <dbReference type="PROSITE" id="PS50949"/>
    </source>
</evidence>
<dbReference type="PRINTS" id="PR00035">
    <property type="entry name" value="HTHGNTR"/>
</dbReference>
<reference evidence="5 6" key="1">
    <citation type="journal article" date="2010" name="Stand. Genomic Sci.">
        <title>Complete genome sequence of Aminobacterium colombiense type strain (ALA-1).</title>
        <authorList>
            <person name="Chertkov O."/>
            <person name="Sikorski J."/>
            <person name="Brambilla E."/>
            <person name="Lapidus A."/>
            <person name="Copeland A."/>
            <person name="Glavina Del Rio T."/>
            <person name="Nolan M."/>
            <person name="Lucas S."/>
            <person name="Tice H."/>
            <person name="Cheng J.F."/>
            <person name="Han C."/>
            <person name="Detter J.C."/>
            <person name="Bruce D."/>
            <person name="Tapia R."/>
            <person name="Goodwin L."/>
            <person name="Pitluck S."/>
            <person name="Liolios K."/>
            <person name="Ivanova N."/>
            <person name="Mavromatis K."/>
            <person name="Ovchinnikova G."/>
            <person name="Pati A."/>
            <person name="Chen A."/>
            <person name="Palaniappan K."/>
            <person name="Land M."/>
            <person name="Hauser L."/>
            <person name="Chang Y.J."/>
            <person name="Jeffries C.D."/>
            <person name="Spring S."/>
            <person name="Rohde M."/>
            <person name="Goker M."/>
            <person name="Bristow J."/>
            <person name="Eisen J.A."/>
            <person name="Markowitz V."/>
            <person name="Hugenholtz P."/>
            <person name="Kyrpides N.C."/>
            <person name="Klenk H.P."/>
        </authorList>
    </citation>
    <scope>NUCLEOTIDE SEQUENCE [LARGE SCALE GENOMIC DNA]</scope>
    <source>
        <strain evidence="6">DSM 12261 / ALA-1</strain>
    </source>
</reference>
<dbReference type="SMART" id="SM00345">
    <property type="entry name" value="HTH_GNTR"/>
    <property type="match status" value="1"/>
</dbReference>
<dbReference type="STRING" id="572547.Amico_0455"/>
<accession>D5EDG4</accession>
<dbReference type="Gene3D" id="1.10.10.10">
    <property type="entry name" value="Winged helix-like DNA-binding domain superfamily/Winged helix DNA-binding domain"/>
    <property type="match status" value="1"/>
</dbReference>
<dbReference type="RefSeq" id="WP_013047862.1">
    <property type="nucleotide sequence ID" value="NC_014011.1"/>
</dbReference>